<dbReference type="AlphaFoldDB" id="A0A9P0GQ79"/>
<feature type="domain" description="Small EDRK-rich factor-like N-terminal" evidence="3">
    <location>
        <begin position="1"/>
        <end position="37"/>
    </location>
</feature>
<dbReference type="OrthoDB" id="18018at2759"/>
<evidence type="ECO:0000256" key="2">
    <source>
        <dbReference type="SAM" id="MobiDB-lite"/>
    </source>
</evidence>
<dbReference type="EMBL" id="OU900103">
    <property type="protein sequence ID" value="CAH1158290.1"/>
    <property type="molecule type" value="Genomic_DNA"/>
</dbReference>
<dbReference type="PANTHER" id="PTHR13596:SF0">
    <property type="entry name" value="SI:CH211-39K3.2-RELATED"/>
    <property type="match status" value="1"/>
</dbReference>
<evidence type="ECO:0000256" key="1">
    <source>
        <dbReference type="ARBA" id="ARBA00007309"/>
    </source>
</evidence>
<proteinExistence type="inferred from homology"/>
<dbReference type="InterPro" id="IPR007513">
    <property type="entry name" value="SERF-like_N"/>
</dbReference>
<accession>A0A9P0GQ79</accession>
<evidence type="ECO:0000313" key="5">
    <source>
        <dbReference type="Proteomes" id="UP001153712"/>
    </source>
</evidence>
<keyword evidence="5" id="KW-1185">Reference proteome</keyword>
<organism evidence="4 5">
    <name type="scientific">Phyllotreta striolata</name>
    <name type="common">Striped flea beetle</name>
    <name type="synonym">Crioceris striolata</name>
    <dbReference type="NCBI Taxonomy" id="444603"/>
    <lineage>
        <taxon>Eukaryota</taxon>
        <taxon>Metazoa</taxon>
        <taxon>Ecdysozoa</taxon>
        <taxon>Arthropoda</taxon>
        <taxon>Hexapoda</taxon>
        <taxon>Insecta</taxon>
        <taxon>Pterygota</taxon>
        <taxon>Neoptera</taxon>
        <taxon>Endopterygota</taxon>
        <taxon>Coleoptera</taxon>
        <taxon>Polyphaga</taxon>
        <taxon>Cucujiformia</taxon>
        <taxon>Chrysomeloidea</taxon>
        <taxon>Chrysomelidae</taxon>
        <taxon>Galerucinae</taxon>
        <taxon>Alticini</taxon>
        <taxon>Phyllotreta</taxon>
    </lineage>
</organism>
<dbReference type="PANTHER" id="PTHR13596">
    <property type="entry name" value="SMALL EDRK-RICH FACTOR 1"/>
    <property type="match status" value="1"/>
</dbReference>
<feature type="region of interest" description="Disordered" evidence="2">
    <location>
        <begin position="1"/>
        <end position="63"/>
    </location>
</feature>
<dbReference type="Proteomes" id="UP001153712">
    <property type="component" value="Chromosome 10"/>
</dbReference>
<evidence type="ECO:0000259" key="3">
    <source>
        <dbReference type="Pfam" id="PF04419"/>
    </source>
</evidence>
<protein>
    <recommendedName>
        <fullName evidence="3">Small EDRK-rich factor-like N-terminal domain-containing protein</fullName>
    </recommendedName>
</protein>
<evidence type="ECO:0000313" key="4">
    <source>
        <dbReference type="EMBL" id="CAH1158290.1"/>
    </source>
</evidence>
<sequence length="63" mass="7489">MTRGNQRELARAKNQKKQKEMDKNKRADGLTVEQRKLRDAEVMREKQKKKQEDSEVKKGQTCK</sequence>
<gene>
    <name evidence="4" type="ORF">PHYEVI_LOCUS1533</name>
</gene>
<dbReference type="Pfam" id="PF04419">
    <property type="entry name" value="SERF-like_N"/>
    <property type="match status" value="1"/>
</dbReference>
<dbReference type="GO" id="GO:0005829">
    <property type="term" value="C:cytosol"/>
    <property type="evidence" value="ECO:0007669"/>
    <property type="project" value="TreeGrafter"/>
</dbReference>
<dbReference type="InterPro" id="IPR040211">
    <property type="entry name" value="SERF1/2-like"/>
</dbReference>
<name>A0A9P0GQ79_PHYSR</name>
<comment type="similarity">
    <text evidence="1">Belongs to the SERF family.</text>
</comment>
<reference evidence="4" key="1">
    <citation type="submission" date="2022-01" db="EMBL/GenBank/DDBJ databases">
        <authorList>
            <person name="King R."/>
        </authorList>
    </citation>
    <scope>NUCLEOTIDE SEQUENCE</scope>
</reference>